<dbReference type="GeneID" id="41957292"/>
<reference evidence="10" key="3">
    <citation type="submission" date="2025-08" db="UniProtKB">
        <authorList>
            <consortium name="RefSeq"/>
        </authorList>
    </citation>
    <scope>IDENTIFICATION</scope>
    <source>
        <strain evidence="10">NI907</strain>
    </source>
</reference>
<evidence type="ECO:0000313" key="9">
    <source>
        <dbReference type="Proteomes" id="UP000515153"/>
    </source>
</evidence>
<evidence type="ECO:0000256" key="6">
    <source>
        <dbReference type="SAM" id="MobiDB-lite"/>
    </source>
</evidence>
<dbReference type="GO" id="GO:0016020">
    <property type="term" value="C:membrane"/>
    <property type="evidence" value="ECO:0007669"/>
    <property type="project" value="UniProtKB-SubCell"/>
</dbReference>
<evidence type="ECO:0000259" key="8">
    <source>
        <dbReference type="Pfam" id="PF20684"/>
    </source>
</evidence>
<dbReference type="AlphaFoldDB" id="A0A6P8BJU0"/>
<keyword evidence="9" id="KW-1185">Reference proteome</keyword>
<dbReference type="PANTHER" id="PTHR33048:SF47">
    <property type="entry name" value="INTEGRAL MEMBRANE PROTEIN-RELATED"/>
    <property type="match status" value="1"/>
</dbReference>
<evidence type="ECO:0000313" key="10">
    <source>
        <dbReference type="RefSeq" id="XP_030987269.1"/>
    </source>
</evidence>
<dbReference type="Proteomes" id="UP000515153">
    <property type="component" value="Unplaced"/>
</dbReference>
<name>A0A6P8BJU0_PYRGI</name>
<organism evidence="9 10">
    <name type="scientific">Pyricularia grisea</name>
    <name type="common">Crabgrass-specific blast fungus</name>
    <name type="synonym">Magnaporthe grisea</name>
    <dbReference type="NCBI Taxonomy" id="148305"/>
    <lineage>
        <taxon>Eukaryota</taxon>
        <taxon>Fungi</taxon>
        <taxon>Dikarya</taxon>
        <taxon>Ascomycota</taxon>
        <taxon>Pezizomycotina</taxon>
        <taxon>Sordariomycetes</taxon>
        <taxon>Sordariomycetidae</taxon>
        <taxon>Magnaporthales</taxon>
        <taxon>Pyriculariaceae</taxon>
        <taxon>Pyricularia</taxon>
    </lineage>
</organism>
<proteinExistence type="inferred from homology"/>
<reference evidence="10" key="1">
    <citation type="journal article" date="2019" name="Mol. Biol. Evol.">
        <title>Blast fungal genomes show frequent chromosomal changes, gene gains and losses, and effector gene turnover.</title>
        <authorList>
            <person name="Gomez Luciano L.B."/>
            <person name="Jason Tsai I."/>
            <person name="Chuma I."/>
            <person name="Tosa Y."/>
            <person name="Chen Y.H."/>
            <person name="Li J.Y."/>
            <person name="Li M.Y."/>
            <person name="Jade Lu M.Y."/>
            <person name="Nakayashiki H."/>
            <person name="Li W.H."/>
        </authorList>
    </citation>
    <scope>NUCLEOTIDE SEQUENCE</scope>
    <source>
        <strain evidence="10">NI907</strain>
    </source>
</reference>
<feature type="region of interest" description="Disordered" evidence="6">
    <location>
        <begin position="355"/>
        <end position="374"/>
    </location>
</feature>
<dbReference type="InterPro" id="IPR049326">
    <property type="entry name" value="Rhodopsin_dom_fungi"/>
</dbReference>
<keyword evidence="3 7" id="KW-1133">Transmembrane helix</keyword>
<feature type="transmembrane region" description="Helical" evidence="7">
    <location>
        <begin position="124"/>
        <end position="146"/>
    </location>
</feature>
<feature type="compositionally biased region" description="Basic and acidic residues" evidence="6">
    <location>
        <begin position="405"/>
        <end position="426"/>
    </location>
</feature>
<dbReference type="PANTHER" id="PTHR33048">
    <property type="entry name" value="PTH11-LIKE INTEGRAL MEMBRANE PROTEIN (AFU_ORTHOLOGUE AFUA_5G11245)"/>
    <property type="match status" value="1"/>
</dbReference>
<feature type="region of interest" description="Disordered" evidence="6">
    <location>
        <begin position="379"/>
        <end position="433"/>
    </location>
</feature>
<protein>
    <recommendedName>
        <fullName evidence="8">Rhodopsin domain-containing protein</fullName>
    </recommendedName>
</protein>
<evidence type="ECO:0000256" key="2">
    <source>
        <dbReference type="ARBA" id="ARBA00022692"/>
    </source>
</evidence>
<feature type="transmembrane region" description="Helical" evidence="7">
    <location>
        <begin position="32"/>
        <end position="53"/>
    </location>
</feature>
<feature type="transmembrane region" description="Helical" evidence="7">
    <location>
        <begin position="158"/>
        <end position="178"/>
    </location>
</feature>
<evidence type="ECO:0000256" key="7">
    <source>
        <dbReference type="SAM" id="Phobius"/>
    </source>
</evidence>
<accession>A0A6P8BJU0</accession>
<dbReference type="RefSeq" id="XP_030987269.1">
    <property type="nucleotide sequence ID" value="XM_031122380.1"/>
</dbReference>
<dbReference type="KEGG" id="pgri:PgNI_02313"/>
<evidence type="ECO:0000256" key="4">
    <source>
        <dbReference type="ARBA" id="ARBA00023136"/>
    </source>
</evidence>
<evidence type="ECO:0000256" key="3">
    <source>
        <dbReference type="ARBA" id="ARBA00022989"/>
    </source>
</evidence>
<feature type="transmembrane region" description="Helical" evidence="7">
    <location>
        <begin position="237"/>
        <end position="257"/>
    </location>
</feature>
<comment type="subcellular location">
    <subcellularLocation>
        <location evidence="1">Membrane</location>
        <topology evidence="1">Multi-pass membrane protein</topology>
    </subcellularLocation>
</comment>
<feature type="transmembrane region" description="Helical" evidence="7">
    <location>
        <begin position="204"/>
        <end position="225"/>
    </location>
</feature>
<keyword evidence="4 7" id="KW-0472">Membrane</keyword>
<dbReference type="Pfam" id="PF20684">
    <property type="entry name" value="Fung_rhodopsin"/>
    <property type="match status" value="1"/>
</dbReference>
<evidence type="ECO:0000256" key="1">
    <source>
        <dbReference type="ARBA" id="ARBA00004141"/>
    </source>
</evidence>
<comment type="similarity">
    <text evidence="5">Belongs to the SAT4 family.</text>
</comment>
<reference evidence="10" key="2">
    <citation type="submission" date="2019-10" db="EMBL/GenBank/DDBJ databases">
        <authorList>
            <consortium name="NCBI Genome Project"/>
        </authorList>
    </citation>
    <scope>NUCLEOTIDE SEQUENCE</scope>
    <source>
        <strain evidence="10">NI907</strain>
    </source>
</reference>
<gene>
    <name evidence="10" type="ORF">PgNI_02313</name>
</gene>
<keyword evidence="2 7" id="KW-0812">Transmembrane</keyword>
<dbReference type="InterPro" id="IPR052337">
    <property type="entry name" value="SAT4-like"/>
</dbReference>
<feature type="compositionally biased region" description="Basic and acidic residues" evidence="6">
    <location>
        <begin position="379"/>
        <end position="392"/>
    </location>
</feature>
<sequence length="433" mass="47785">MSLDNATGIVFAAAPPPGVKPDPNKQVDTRDFMVPSIVSFALAVITSVIRIYTRTCLTRALSMDDLPVRRRPWKGGDARSPFVLYPKLTIKILSGLGIRWGMGHDIWDVPLEPNIYPSFLLDNIISSVAFCLATGFAKGSILLFYLRIFPTRRMRYTIWLLFGFTVGYSVASAFVNIFSCDPIEASWRVEYATTGRCINKGHFYYTHATLGILTDIATVVTPLPMLKSLHLPVKQRIGAGLVLTVGAFVCIISIVRFKSLFVLNENNNLSRSAQAGDTKPALLWCNLELNLSIIGGNFPTLRPFSQSIFPRLRDTTNSACGWRSKYSERREARLRGFDPGTSIRIDLGLATPETLNGTATAASSPHRDRADGGSGERILLADREQQQDERQPRQPQGDDAVASGPREKKDTRGITKTEESGCKESSKPAQSEP</sequence>
<evidence type="ECO:0000256" key="5">
    <source>
        <dbReference type="ARBA" id="ARBA00038359"/>
    </source>
</evidence>
<feature type="domain" description="Rhodopsin" evidence="8">
    <location>
        <begin position="87"/>
        <end position="304"/>
    </location>
</feature>